<dbReference type="CDD" id="cd21650">
    <property type="entry name" value="CrtA-like"/>
    <property type="match status" value="1"/>
</dbReference>
<dbReference type="RefSeq" id="WP_379934980.1">
    <property type="nucleotide sequence ID" value="NZ_JBHTHY010000011.1"/>
</dbReference>
<dbReference type="InterPro" id="IPR049574">
    <property type="entry name" value="CrtA-like"/>
</dbReference>
<evidence type="ECO:0000313" key="2">
    <source>
        <dbReference type="Proteomes" id="UP001597012"/>
    </source>
</evidence>
<name>A0ABW3B5F4_9FLAO</name>
<protein>
    <submittedName>
        <fullName evidence="1">DUF3291 domain-containing protein</fullName>
    </submittedName>
</protein>
<accession>A0ABW3B5F4</accession>
<evidence type="ECO:0000313" key="1">
    <source>
        <dbReference type="EMBL" id="MFD0798295.1"/>
    </source>
</evidence>
<dbReference type="Proteomes" id="UP001597012">
    <property type="component" value="Unassembled WGS sequence"/>
</dbReference>
<keyword evidence="2" id="KW-1185">Reference proteome</keyword>
<proteinExistence type="predicted"/>
<sequence length="232" mass="26734">MDQVTTLTFFRYGSLAAKVWAFGMMQFAHRPLAKEKGLLHYKLMGSGKDGFDPFADWSVYALLQVWESEEAANRFFDTSPLYARYVAKTVQQWTLFLRSIKAKGTWAGVNPFVPSTVINENNPYIAVITRATIKPRMLRTFWKHVPASQAPLKDNKGLLFTKGIGEVPFLQMATFSLWKDTESLMDFAYKSRAHTNAIKKTRTLDWYSEELFSRFEPYRTLGTWDGVPKLPY</sequence>
<comment type="caution">
    <text evidence="1">The sequence shown here is derived from an EMBL/GenBank/DDBJ whole genome shotgun (WGS) entry which is preliminary data.</text>
</comment>
<organism evidence="1 2">
    <name type="scientific">Maribacter chungangensis</name>
    <dbReference type="NCBI Taxonomy" id="1069117"/>
    <lineage>
        <taxon>Bacteria</taxon>
        <taxon>Pseudomonadati</taxon>
        <taxon>Bacteroidota</taxon>
        <taxon>Flavobacteriia</taxon>
        <taxon>Flavobacteriales</taxon>
        <taxon>Flavobacteriaceae</taxon>
        <taxon>Maribacter</taxon>
    </lineage>
</organism>
<reference evidence="2" key="1">
    <citation type="journal article" date="2019" name="Int. J. Syst. Evol. Microbiol.">
        <title>The Global Catalogue of Microorganisms (GCM) 10K type strain sequencing project: providing services to taxonomists for standard genome sequencing and annotation.</title>
        <authorList>
            <consortium name="The Broad Institute Genomics Platform"/>
            <consortium name="The Broad Institute Genome Sequencing Center for Infectious Disease"/>
            <person name="Wu L."/>
            <person name="Ma J."/>
        </authorList>
    </citation>
    <scope>NUCLEOTIDE SEQUENCE [LARGE SCALE GENOMIC DNA]</scope>
    <source>
        <strain evidence="2">CCUG 61948</strain>
    </source>
</reference>
<dbReference type="EMBL" id="JBHTHY010000011">
    <property type="protein sequence ID" value="MFD0798295.1"/>
    <property type="molecule type" value="Genomic_DNA"/>
</dbReference>
<gene>
    <name evidence="1" type="ORF">ACFQZJ_12555</name>
</gene>